<keyword evidence="6" id="KW-1185">Reference proteome</keyword>
<organism evidence="5 6">
    <name type="scientific">Funneliformis mosseae</name>
    <name type="common">Endomycorrhizal fungus</name>
    <name type="synonym">Glomus mosseae</name>
    <dbReference type="NCBI Taxonomy" id="27381"/>
    <lineage>
        <taxon>Eukaryota</taxon>
        <taxon>Fungi</taxon>
        <taxon>Fungi incertae sedis</taxon>
        <taxon>Mucoromycota</taxon>
        <taxon>Glomeromycotina</taxon>
        <taxon>Glomeromycetes</taxon>
        <taxon>Glomerales</taxon>
        <taxon>Glomeraceae</taxon>
        <taxon>Funneliformis</taxon>
    </lineage>
</organism>
<name>A0A9N9GSN7_FUNMO</name>
<gene>
    <name evidence="5" type="ORF">FMOSSE_LOCUS10293</name>
</gene>
<dbReference type="Proteomes" id="UP000789375">
    <property type="component" value="Unassembled WGS sequence"/>
</dbReference>
<keyword evidence="3" id="KW-0964">Secreted</keyword>
<evidence type="ECO:0000256" key="1">
    <source>
        <dbReference type="ARBA" id="ARBA00004340"/>
    </source>
</evidence>
<protein>
    <submittedName>
        <fullName evidence="5">643_t:CDS:1</fullName>
    </submittedName>
</protein>
<evidence type="ECO:0000256" key="3">
    <source>
        <dbReference type="ARBA" id="ARBA00022525"/>
    </source>
</evidence>
<feature type="domain" description="Crinkler effector protein N-terminal" evidence="4">
    <location>
        <begin position="2"/>
        <end position="69"/>
    </location>
</feature>
<dbReference type="Pfam" id="PF20147">
    <property type="entry name" value="Crinkler"/>
    <property type="match status" value="1"/>
</dbReference>
<reference evidence="5" key="1">
    <citation type="submission" date="2021-06" db="EMBL/GenBank/DDBJ databases">
        <authorList>
            <person name="Kallberg Y."/>
            <person name="Tangrot J."/>
            <person name="Rosling A."/>
        </authorList>
    </citation>
    <scope>NUCLEOTIDE SEQUENCE</scope>
    <source>
        <strain evidence="5">87-6 pot B 2015</strain>
    </source>
</reference>
<evidence type="ECO:0000313" key="5">
    <source>
        <dbReference type="EMBL" id="CAG8627026.1"/>
    </source>
</evidence>
<evidence type="ECO:0000259" key="4">
    <source>
        <dbReference type="Pfam" id="PF20147"/>
    </source>
</evidence>
<sequence>MFCLVLGEIPAQRNLFAVSITNEITLSSQLRSAIYKIKKNTFTNVDENNLILWKVNIPINIENMSKLDEVSRSSHEVNIGRDFRGEELFPADKIPEDYRNQ</sequence>
<dbReference type="GO" id="GO:0005576">
    <property type="term" value="C:extracellular region"/>
    <property type="evidence" value="ECO:0007669"/>
    <property type="project" value="UniProtKB-SubCell"/>
</dbReference>
<evidence type="ECO:0000256" key="2">
    <source>
        <dbReference type="ARBA" id="ARBA00004613"/>
    </source>
</evidence>
<accession>A0A9N9GSN7</accession>
<comment type="caution">
    <text evidence="5">The sequence shown here is derived from an EMBL/GenBank/DDBJ whole genome shotgun (WGS) entry which is preliminary data.</text>
</comment>
<comment type="subcellular location">
    <subcellularLocation>
        <location evidence="1">Host cell</location>
    </subcellularLocation>
    <subcellularLocation>
        <location evidence="2">Secreted</location>
    </subcellularLocation>
</comment>
<dbReference type="GO" id="GO:0043657">
    <property type="term" value="C:host cell"/>
    <property type="evidence" value="ECO:0007669"/>
    <property type="project" value="UniProtKB-SubCell"/>
</dbReference>
<dbReference type="InterPro" id="IPR045379">
    <property type="entry name" value="Crinkler_N"/>
</dbReference>
<dbReference type="EMBL" id="CAJVPP010003337">
    <property type="protein sequence ID" value="CAG8627026.1"/>
    <property type="molecule type" value="Genomic_DNA"/>
</dbReference>
<proteinExistence type="predicted"/>
<dbReference type="AlphaFoldDB" id="A0A9N9GSN7"/>
<evidence type="ECO:0000313" key="6">
    <source>
        <dbReference type="Proteomes" id="UP000789375"/>
    </source>
</evidence>